<name>A0ABQ9EYI6_TEGGR</name>
<organism evidence="1 2">
    <name type="scientific">Tegillarca granosa</name>
    <name type="common">Malaysian cockle</name>
    <name type="synonym">Anadara granosa</name>
    <dbReference type="NCBI Taxonomy" id="220873"/>
    <lineage>
        <taxon>Eukaryota</taxon>
        <taxon>Metazoa</taxon>
        <taxon>Spiralia</taxon>
        <taxon>Lophotrochozoa</taxon>
        <taxon>Mollusca</taxon>
        <taxon>Bivalvia</taxon>
        <taxon>Autobranchia</taxon>
        <taxon>Pteriomorphia</taxon>
        <taxon>Arcoida</taxon>
        <taxon>Arcoidea</taxon>
        <taxon>Arcidae</taxon>
        <taxon>Tegillarca</taxon>
    </lineage>
</organism>
<dbReference type="EMBL" id="JARBDR010000640">
    <property type="protein sequence ID" value="KAJ8310222.1"/>
    <property type="molecule type" value="Genomic_DNA"/>
</dbReference>
<comment type="caution">
    <text evidence="1">The sequence shown here is derived from an EMBL/GenBank/DDBJ whole genome shotgun (WGS) entry which is preliminary data.</text>
</comment>
<proteinExistence type="predicted"/>
<dbReference type="Proteomes" id="UP001217089">
    <property type="component" value="Unassembled WGS sequence"/>
</dbReference>
<protein>
    <submittedName>
        <fullName evidence="1">Uncharacterized protein</fullName>
    </submittedName>
</protein>
<evidence type="ECO:0000313" key="1">
    <source>
        <dbReference type="EMBL" id="KAJ8310222.1"/>
    </source>
</evidence>
<reference evidence="1 2" key="1">
    <citation type="submission" date="2022-12" db="EMBL/GenBank/DDBJ databases">
        <title>Chromosome-level genome of Tegillarca granosa.</title>
        <authorList>
            <person name="Kim J."/>
        </authorList>
    </citation>
    <scope>NUCLEOTIDE SEQUENCE [LARGE SCALE GENOMIC DNA]</scope>
    <source>
        <strain evidence="1">Teg-2019</strain>
        <tissue evidence="1">Adductor muscle</tissue>
    </source>
</reference>
<evidence type="ECO:0000313" key="2">
    <source>
        <dbReference type="Proteomes" id="UP001217089"/>
    </source>
</evidence>
<gene>
    <name evidence="1" type="ORF">KUTeg_012087</name>
</gene>
<sequence>MEYKVNSRDAGVNRHSQMLGIGKAINKVFDEKVVYRPSHTRKHTKTDHSKDVLKMVTTLAPLRLCTYIKGRSFKGFEDFKIIYGVRFPKRLKERIFRHKENMVKLTKLREMAN</sequence>
<accession>A0ABQ9EYI6</accession>
<keyword evidence="2" id="KW-1185">Reference proteome</keyword>